<dbReference type="Gene3D" id="1.20.920.10">
    <property type="entry name" value="Bromodomain-like"/>
    <property type="match status" value="1"/>
</dbReference>
<feature type="compositionally biased region" description="Basic and acidic residues" evidence="3">
    <location>
        <begin position="415"/>
        <end position="426"/>
    </location>
</feature>
<evidence type="ECO:0000313" key="5">
    <source>
        <dbReference type="EMBL" id="JAG97650.1"/>
    </source>
</evidence>
<dbReference type="SMART" id="SM00297">
    <property type="entry name" value="BROMO"/>
    <property type="match status" value="1"/>
</dbReference>
<feature type="domain" description="Bromo" evidence="4">
    <location>
        <begin position="162"/>
        <end position="232"/>
    </location>
</feature>
<keyword evidence="1 2" id="KW-0103">Bromodomain</keyword>
<proteinExistence type="predicted"/>
<dbReference type="PRINTS" id="PR00503">
    <property type="entry name" value="BROMODOMAIN"/>
</dbReference>
<name>A0A0D6R6X0_ARACU</name>
<dbReference type="PANTHER" id="PTHR37888:SF11">
    <property type="entry name" value="DNA-BINDING BROMODOMAIN-CONTAINING PROTEIN"/>
    <property type="match status" value="1"/>
</dbReference>
<dbReference type="EMBL" id="GCKF01032062">
    <property type="protein sequence ID" value="JAG97650.1"/>
    <property type="molecule type" value="Transcribed_RNA"/>
</dbReference>
<organism evidence="5">
    <name type="scientific">Araucaria cunninghamii</name>
    <name type="common">Hoop pine</name>
    <name type="synonym">Moreton Bay pine</name>
    <dbReference type="NCBI Taxonomy" id="56994"/>
    <lineage>
        <taxon>Eukaryota</taxon>
        <taxon>Viridiplantae</taxon>
        <taxon>Streptophyta</taxon>
        <taxon>Embryophyta</taxon>
        <taxon>Tracheophyta</taxon>
        <taxon>Spermatophyta</taxon>
        <taxon>Pinopsida</taxon>
        <taxon>Pinidae</taxon>
        <taxon>Conifers II</taxon>
        <taxon>Araucariales</taxon>
        <taxon>Araucariaceae</taxon>
        <taxon>Araucaria</taxon>
    </lineage>
</organism>
<reference evidence="5" key="1">
    <citation type="submission" date="2015-03" db="EMBL/GenBank/DDBJ databases">
        <title>A transcriptome of Araucaria cunninghamii, an australian fine timber species.</title>
        <authorList>
            <person name="Jing Yi C.J.Y."/>
            <person name="Yin San L.Y.S."/>
            <person name="Abdul Karim S.S."/>
            <person name="Wan Azmi N.N."/>
            <person name="Hercus R.R."/>
            <person name="Croft L.L."/>
        </authorList>
    </citation>
    <scope>NUCLEOTIDE SEQUENCE</scope>
    <source>
        <strain evidence="5">MI0301</strain>
        <tissue evidence="5">Leaf</tissue>
    </source>
</reference>
<dbReference type="InterPro" id="IPR036427">
    <property type="entry name" value="Bromodomain-like_sf"/>
</dbReference>
<feature type="compositionally biased region" description="Acidic residues" evidence="3">
    <location>
        <begin position="35"/>
        <end position="48"/>
    </location>
</feature>
<feature type="compositionally biased region" description="Basic and acidic residues" evidence="3">
    <location>
        <begin position="345"/>
        <end position="375"/>
    </location>
</feature>
<evidence type="ECO:0000256" key="2">
    <source>
        <dbReference type="PROSITE-ProRule" id="PRU00035"/>
    </source>
</evidence>
<evidence type="ECO:0000256" key="3">
    <source>
        <dbReference type="SAM" id="MobiDB-lite"/>
    </source>
</evidence>
<feature type="region of interest" description="Disordered" evidence="3">
    <location>
        <begin position="253"/>
        <end position="502"/>
    </location>
</feature>
<feature type="compositionally biased region" description="Basic and acidic residues" evidence="3">
    <location>
        <begin position="318"/>
        <end position="328"/>
    </location>
</feature>
<dbReference type="SUPFAM" id="SSF47370">
    <property type="entry name" value="Bromodomain"/>
    <property type="match status" value="1"/>
</dbReference>
<dbReference type="AlphaFoldDB" id="A0A0D6R6X0"/>
<feature type="compositionally biased region" description="Basic and acidic residues" evidence="3">
    <location>
        <begin position="96"/>
        <end position="121"/>
    </location>
</feature>
<dbReference type="InterPro" id="IPR001487">
    <property type="entry name" value="Bromodomain"/>
</dbReference>
<feature type="compositionally biased region" description="Basic residues" evidence="3">
    <location>
        <begin position="465"/>
        <end position="475"/>
    </location>
</feature>
<sequence length="502" mass="55544">MRRKRGIRPQGGNSGRGFRAMDVHSEISSPRLAAEDEEGSAESMDTEDDKTFVKQAHKGGGPAGDSDVLSAVNPAELPSRQGGSKAFSTSHGSGRNRREARYKESEDFTRSSGDSHMDTDRPGSQAEGTDEIETSPMSKRSRREPKVPGKLLPLLECLRTISSHKFGPLFRHRLESQKQQQYRNVIRRHMDLGTIRARLEEGSYSGSLEFFRDLLLIFNNALVYYPKTSQEHAAAWVLRQVAAKEMENIFKTEALLKQEGPSTRKREPKKGPEPSMKFNHASSIGVSRKRNTRSSIPAACTKPPRLSFEQFPKEDEECNKSEQLKEAAMEVSSSTPLKAKPKPKFGPESDKKPEAITLQKFKEGSKEGQEKKMRENATTAATTTTTSSPAIKAFGNNNMQPKKSIVDSIKVSNSEPKRSGSDESKKLFGSIVPGNKTVKKVLQHGIAASEPESEPHRGQPPAKRGVGRPPKHAKKSAATYSQTQSKSRDSDPPSKPRKKARR</sequence>
<protein>
    <recommendedName>
        <fullName evidence="4">Bromo domain-containing protein</fullName>
    </recommendedName>
</protein>
<dbReference type="PANTHER" id="PTHR37888">
    <property type="entry name" value="DNA-BINDING BROMODOMAIN-CONTAINING PROTEIN"/>
    <property type="match status" value="1"/>
</dbReference>
<evidence type="ECO:0000256" key="1">
    <source>
        <dbReference type="ARBA" id="ARBA00023117"/>
    </source>
</evidence>
<evidence type="ECO:0000259" key="4">
    <source>
        <dbReference type="PROSITE" id="PS50014"/>
    </source>
</evidence>
<dbReference type="CDD" id="cd04369">
    <property type="entry name" value="Bromodomain"/>
    <property type="match status" value="1"/>
</dbReference>
<accession>A0A0D6R6X0</accession>
<dbReference type="Pfam" id="PF00439">
    <property type="entry name" value="Bromodomain"/>
    <property type="match status" value="1"/>
</dbReference>
<feature type="compositionally biased region" description="Basic and acidic residues" evidence="3">
    <location>
        <begin position="253"/>
        <end position="272"/>
    </location>
</feature>
<feature type="compositionally biased region" description="Low complexity" evidence="3">
    <location>
        <begin position="377"/>
        <end position="386"/>
    </location>
</feature>
<feature type="region of interest" description="Disordered" evidence="3">
    <location>
        <begin position="1"/>
        <end position="146"/>
    </location>
</feature>
<dbReference type="PROSITE" id="PS50014">
    <property type="entry name" value="BROMODOMAIN_2"/>
    <property type="match status" value="1"/>
</dbReference>